<evidence type="ECO:0008006" key="5">
    <source>
        <dbReference type="Google" id="ProtNLM"/>
    </source>
</evidence>
<keyword evidence="2" id="KW-0472">Membrane</keyword>
<evidence type="ECO:0000256" key="2">
    <source>
        <dbReference type="SAM" id="Phobius"/>
    </source>
</evidence>
<reference evidence="3 4" key="1">
    <citation type="submission" date="2011-11" db="EMBL/GenBank/DDBJ databases">
        <title>Whole genome shotgun sequence of Gordonia araii NBRC 100433.</title>
        <authorList>
            <person name="Yoshida Y."/>
            <person name="Hosoyama A."/>
            <person name="Tsuchikane K."/>
            <person name="Katsumata H."/>
            <person name="Yamazaki S."/>
            <person name="Fujita N."/>
        </authorList>
    </citation>
    <scope>NUCLEOTIDE SEQUENCE [LARGE SCALE GENOMIC DNA]</scope>
    <source>
        <strain evidence="3 4">NBRC 100433</strain>
    </source>
</reference>
<protein>
    <recommendedName>
        <fullName evidence="5">Transmembrane protein</fullName>
    </recommendedName>
</protein>
<feature type="compositionally biased region" description="Pro residues" evidence="1">
    <location>
        <begin position="214"/>
        <end position="232"/>
    </location>
</feature>
<feature type="compositionally biased region" description="Low complexity" evidence="1">
    <location>
        <begin position="180"/>
        <end position="213"/>
    </location>
</feature>
<keyword evidence="2" id="KW-0812">Transmembrane</keyword>
<keyword evidence="2" id="KW-1133">Transmembrane helix</keyword>
<sequence length="238" mass="24799">MSVPQPVAGGSWPEPPKRPTLASSIAIATELWLVVIAAMAVAQLGSYPVVRDAMIERRNTLPKDASESVRRSAELMTNTGVIVAISIVTVLIGATIALAAMYFARSGYNWGRLILAGLSAYVVVGAIMAFGGASSWTQAPQIIAGGCAAGALLCLMRRDADTYCREMAEFRTAAKAPALPTAGTWQQPWQPPQYGTPQYGPAQPEAPQTGPSQPGSPQPGTTPPSGAQPPETPGGSRE</sequence>
<feature type="transmembrane region" description="Helical" evidence="2">
    <location>
        <begin position="113"/>
        <end position="133"/>
    </location>
</feature>
<dbReference type="STRING" id="1073574.GOARA_045_00130"/>
<dbReference type="Proteomes" id="UP000035088">
    <property type="component" value="Unassembled WGS sequence"/>
</dbReference>
<dbReference type="OrthoDB" id="4375088at2"/>
<feature type="transmembrane region" description="Helical" evidence="2">
    <location>
        <begin position="139"/>
        <end position="156"/>
    </location>
</feature>
<evidence type="ECO:0000256" key="1">
    <source>
        <dbReference type="SAM" id="MobiDB-lite"/>
    </source>
</evidence>
<dbReference type="AlphaFoldDB" id="G7H1D4"/>
<evidence type="ECO:0000313" key="4">
    <source>
        <dbReference type="Proteomes" id="UP000035088"/>
    </source>
</evidence>
<feature type="region of interest" description="Disordered" evidence="1">
    <location>
        <begin position="179"/>
        <end position="238"/>
    </location>
</feature>
<dbReference type="RefSeq" id="WP_007321734.1">
    <property type="nucleotide sequence ID" value="NZ_BAEE01000045.1"/>
</dbReference>
<feature type="transmembrane region" description="Helical" evidence="2">
    <location>
        <begin position="81"/>
        <end position="104"/>
    </location>
</feature>
<evidence type="ECO:0000313" key="3">
    <source>
        <dbReference type="EMBL" id="GAB09659.1"/>
    </source>
</evidence>
<organism evidence="3 4">
    <name type="scientific">Gordonia araii NBRC 100433</name>
    <dbReference type="NCBI Taxonomy" id="1073574"/>
    <lineage>
        <taxon>Bacteria</taxon>
        <taxon>Bacillati</taxon>
        <taxon>Actinomycetota</taxon>
        <taxon>Actinomycetes</taxon>
        <taxon>Mycobacteriales</taxon>
        <taxon>Gordoniaceae</taxon>
        <taxon>Gordonia</taxon>
    </lineage>
</organism>
<proteinExistence type="predicted"/>
<keyword evidence="4" id="KW-1185">Reference proteome</keyword>
<dbReference type="EMBL" id="BAEE01000045">
    <property type="protein sequence ID" value="GAB09659.1"/>
    <property type="molecule type" value="Genomic_DNA"/>
</dbReference>
<feature type="transmembrane region" description="Helical" evidence="2">
    <location>
        <begin position="21"/>
        <end position="42"/>
    </location>
</feature>
<comment type="caution">
    <text evidence="3">The sequence shown here is derived from an EMBL/GenBank/DDBJ whole genome shotgun (WGS) entry which is preliminary data.</text>
</comment>
<gene>
    <name evidence="3" type="ORF">GOARA_045_00130</name>
</gene>
<accession>G7H1D4</accession>
<name>G7H1D4_9ACTN</name>